<dbReference type="InterPro" id="IPR023828">
    <property type="entry name" value="Peptidase_S8_Ser-AS"/>
</dbReference>
<feature type="active site" description="Charge relay system" evidence="6">
    <location>
        <position position="149"/>
    </location>
</feature>
<dbReference type="SUPFAM" id="SSF54897">
    <property type="entry name" value="Protease propeptides/inhibitors"/>
    <property type="match status" value="1"/>
</dbReference>
<dbReference type="PANTHER" id="PTHR43806">
    <property type="entry name" value="PEPTIDASE S8"/>
    <property type="match status" value="1"/>
</dbReference>
<organism evidence="11 12">
    <name type="scientific">Elsinoe australis</name>
    <dbReference type="NCBI Taxonomy" id="40998"/>
    <lineage>
        <taxon>Eukaryota</taxon>
        <taxon>Fungi</taxon>
        <taxon>Dikarya</taxon>
        <taxon>Ascomycota</taxon>
        <taxon>Pezizomycotina</taxon>
        <taxon>Dothideomycetes</taxon>
        <taxon>Dothideomycetidae</taxon>
        <taxon>Myriangiales</taxon>
        <taxon>Elsinoaceae</taxon>
        <taxon>Elsinoe</taxon>
    </lineage>
</organism>
<feature type="active site" description="Charge relay system" evidence="6">
    <location>
        <position position="339"/>
    </location>
</feature>
<dbReference type="PRINTS" id="PR00723">
    <property type="entry name" value="SUBTILISIN"/>
</dbReference>
<keyword evidence="2 6" id="KW-0645">Protease</keyword>
<dbReference type="PROSITE" id="PS00138">
    <property type="entry name" value="SUBTILASE_SER"/>
    <property type="match status" value="1"/>
</dbReference>
<evidence type="ECO:0000256" key="6">
    <source>
        <dbReference type="PROSITE-ProRule" id="PRU01240"/>
    </source>
</evidence>
<evidence type="ECO:0000259" key="10">
    <source>
        <dbReference type="Pfam" id="PF05922"/>
    </source>
</evidence>
<protein>
    <submittedName>
        <fullName evidence="11">Subtilisin-like protease</fullName>
    </submittedName>
</protein>
<proteinExistence type="inferred from homology"/>
<name>A0A2P7YBW7_9PEZI</name>
<evidence type="ECO:0000313" key="12">
    <source>
        <dbReference type="Proteomes" id="UP000243723"/>
    </source>
</evidence>
<evidence type="ECO:0000256" key="3">
    <source>
        <dbReference type="ARBA" id="ARBA00022729"/>
    </source>
</evidence>
<dbReference type="Proteomes" id="UP000243723">
    <property type="component" value="Unassembled WGS sequence"/>
</dbReference>
<dbReference type="InterPro" id="IPR015500">
    <property type="entry name" value="Peptidase_S8_subtilisin-rel"/>
</dbReference>
<feature type="chain" id="PRO_5015135889" evidence="8">
    <location>
        <begin position="17"/>
        <end position="394"/>
    </location>
</feature>
<dbReference type="PROSITE" id="PS00137">
    <property type="entry name" value="SUBTILASE_HIS"/>
    <property type="match status" value="1"/>
</dbReference>
<dbReference type="STRING" id="40998.A0A2P7YBW7"/>
<dbReference type="Gene3D" id="3.30.70.80">
    <property type="entry name" value="Peptidase S8 propeptide/proteinase inhibitor I9"/>
    <property type="match status" value="1"/>
</dbReference>
<dbReference type="PANTHER" id="PTHR43806:SF58">
    <property type="entry name" value="ALKALINE PROTEASE 1-RELATED"/>
    <property type="match status" value="1"/>
</dbReference>
<dbReference type="InterPro" id="IPR037045">
    <property type="entry name" value="S8pro/Inhibitor_I9_sf"/>
</dbReference>
<keyword evidence="4 6" id="KW-0378">Hydrolase</keyword>
<evidence type="ECO:0000256" key="8">
    <source>
        <dbReference type="SAM" id="SignalP"/>
    </source>
</evidence>
<dbReference type="InterPro" id="IPR022398">
    <property type="entry name" value="Peptidase_S8_His-AS"/>
</dbReference>
<reference evidence="11 12" key="1">
    <citation type="submission" date="2017-05" db="EMBL/GenBank/DDBJ databases">
        <title>Draft genome sequence of Elsinoe australis.</title>
        <authorList>
            <person name="Cheng Q."/>
        </authorList>
    </citation>
    <scope>NUCLEOTIDE SEQUENCE [LARGE SCALE GENOMIC DNA]</scope>
    <source>
        <strain evidence="11 12">NL1</strain>
    </source>
</reference>
<dbReference type="InterPro" id="IPR023827">
    <property type="entry name" value="Peptidase_S8_Asp-AS"/>
</dbReference>
<feature type="domain" description="Peptidase S8/S53" evidence="9">
    <location>
        <begin position="147"/>
        <end position="376"/>
    </location>
</feature>
<comment type="caution">
    <text evidence="11">The sequence shown here is derived from an EMBL/GenBank/DDBJ whole genome shotgun (WGS) entry which is preliminary data.</text>
</comment>
<dbReference type="GO" id="GO:0004252">
    <property type="term" value="F:serine-type endopeptidase activity"/>
    <property type="evidence" value="ECO:0007669"/>
    <property type="project" value="UniProtKB-UniRule"/>
</dbReference>
<keyword evidence="12" id="KW-1185">Reference proteome</keyword>
<dbReference type="InterPro" id="IPR000209">
    <property type="entry name" value="Peptidase_S8/S53_dom"/>
</dbReference>
<dbReference type="PROSITE" id="PS51892">
    <property type="entry name" value="SUBTILASE"/>
    <property type="match status" value="1"/>
</dbReference>
<feature type="domain" description="Inhibitor I9" evidence="10">
    <location>
        <begin position="37"/>
        <end position="106"/>
    </location>
</feature>
<feature type="signal peptide" evidence="8">
    <location>
        <begin position="1"/>
        <end position="16"/>
    </location>
</feature>
<dbReference type="GO" id="GO:0006508">
    <property type="term" value="P:proteolysis"/>
    <property type="evidence" value="ECO:0007669"/>
    <property type="project" value="UniProtKB-KW"/>
</dbReference>
<dbReference type="InterPro" id="IPR010259">
    <property type="entry name" value="S8pro/Inhibitor_I9"/>
</dbReference>
<dbReference type="FunFam" id="3.40.50.200:FF:000014">
    <property type="entry name" value="Proteinase K"/>
    <property type="match status" value="1"/>
</dbReference>
<dbReference type="EMBL" id="NHZQ01000448">
    <property type="protein sequence ID" value="PSK33461.1"/>
    <property type="molecule type" value="Genomic_DNA"/>
</dbReference>
<dbReference type="PROSITE" id="PS00136">
    <property type="entry name" value="SUBTILASE_ASP"/>
    <property type="match status" value="1"/>
</dbReference>
<keyword evidence="5 6" id="KW-0720">Serine protease</keyword>
<dbReference type="InterPro" id="IPR050131">
    <property type="entry name" value="Peptidase_S8_subtilisin-like"/>
</dbReference>
<sequence length="394" mass="39977">MRSALVLSLAAAAAIAAPMPAEDLLPRQPEAKIIPGKYIVKLKTTAQGDVASFVGRSAASRGRAPTRTFEFGDFKGFAGYLSDEQKAELEKNPDVEYIEPDQTLPLAALTSQSGATYGLGKISHRSTAASTTYVYDTSAGEGTCSYVVDTGIYTAHPDFGGRAVQGVNYVEAESNADLQGHGSHVAGTIGSNTYGVAKKTKLIAVKVCNQAGGCDASDVVAGLTWLTRDRATRGCPAGSTANLSLGSTQTSWQAVRDAVTTATSNGVFVAVAAGNSNINAANTYPASAPNACTVGSVDSANARSSFSNYGAVVDVFAPGSAIVSTANTGSGARTLSGTSMASPHIAGLGAYLLALEGSRSPVALCDRIKALATTNAISGVPSGTANRLAYNGAA</sequence>
<dbReference type="CDD" id="cd04077">
    <property type="entry name" value="Peptidases_S8_PCSK9_ProteinaseK_like"/>
    <property type="match status" value="1"/>
</dbReference>
<evidence type="ECO:0000313" key="11">
    <source>
        <dbReference type="EMBL" id="PSK33461.1"/>
    </source>
</evidence>
<evidence type="ECO:0000256" key="2">
    <source>
        <dbReference type="ARBA" id="ARBA00022670"/>
    </source>
</evidence>
<evidence type="ECO:0000256" key="5">
    <source>
        <dbReference type="ARBA" id="ARBA00022825"/>
    </source>
</evidence>
<evidence type="ECO:0000256" key="1">
    <source>
        <dbReference type="ARBA" id="ARBA00011073"/>
    </source>
</evidence>
<dbReference type="OrthoDB" id="206201at2759"/>
<dbReference type="InterPro" id="IPR036852">
    <property type="entry name" value="Peptidase_S8/S53_dom_sf"/>
</dbReference>
<evidence type="ECO:0000256" key="7">
    <source>
        <dbReference type="RuleBase" id="RU003355"/>
    </source>
</evidence>
<evidence type="ECO:0000259" key="9">
    <source>
        <dbReference type="Pfam" id="PF00082"/>
    </source>
</evidence>
<dbReference type="Pfam" id="PF00082">
    <property type="entry name" value="Peptidase_S8"/>
    <property type="match status" value="1"/>
</dbReference>
<comment type="similarity">
    <text evidence="1 6 7">Belongs to the peptidase S8 family.</text>
</comment>
<gene>
    <name evidence="11" type="ORF">B9Z65_7348</name>
</gene>
<evidence type="ECO:0000256" key="4">
    <source>
        <dbReference type="ARBA" id="ARBA00022801"/>
    </source>
</evidence>
<keyword evidence="3 8" id="KW-0732">Signal</keyword>
<accession>A0A2P7YBW7</accession>
<dbReference type="Gene3D" id="3.40.50.200">
    <property type="entry name" value="Peptidase S8/S53 domain"/>
    <property type="match status" value="1"/>
</dbReference>
<dbReference type="AlphaFoldDB" id="A0A2P7YBW7"/>
<feature type="active site" description="Charge relay system" evidence="6">
    <location>
        <position position="181"/>
    </location>
</feature>
<dbReference type="SUPFAM" id="SSF52743">
    <property type="entry name" value="Subtilisin-like"/>
    <property type="match status" value="1"/>
</dbReference>
<dbReference type="GO" id="GO:0005576">
    <property type="term" value="C:extracellular region"/>
    <property type="evidence" value="ECO:0007669"/>
    <property type="project" value="UniProtKB-ARBA"/>
</dbReference>
<dbReference type="InterPro" id="IPR034193">
    <property type="entry name" value="PCSK9_ProteinaseK-like"/>
</dbReference>
<dbReference type="Pfam" id="PF05922">
    <property type="entry name" value="Inhibitor_I9"/>
    <property type="match status" value="1"/>
</dbReference>